<reference evidence="2 3" key="1">
    <citation type="submission" date="2018-02" db="EMBL/GenBank/DDBJ databases">
        <title>Draft genome of wild Prunus yedoensis var. nudiflora.</title>
        <authorList>
            <person name="Baek S."/>
            <person name="Kim J.-H."/>
            <person name="Choi K."/>
            <person name="Kim G.-B."/>
            <person name="Cho A."/>
            <person name="Jang H."/>
            <person name="Shin C.-H."/>
            <person name="Yu H.-J."/>
            <person name="Mun J.-H."/>
        </authorList>
    </citation>
    <scope>NUCLEOTIDE SEQUENCE [LARGE SCALE GENOMIC DNA]</scope>
    <source>
        <strain evidence="3">cv. Jeju island</strain>
        <tissue evidence="2">Leaf</tissue>
    </source>
</reference>
<feature type="domain" description="Lipoxygenase" evidence="1">
    <location>
        <begin position="1"/>
        <end position="66"/>
    </location>
</feature>
<organism evidence="2 3">
    <name type="scientific">Prunus yedoensis var. nudiflora</name>
    <dbReference type="NCBI Taxonomy" id="2094558"/>
    <lineage>
        <taxon>Eukaryota</taxon>
        <taxon>Viridiplantae</taxon>
        <taxon>Streptophyta</taxon>
        <taxon>Embryophyta</taxon>
        <taxon>Tracheophyta</taxon>
        <taxon>Spermatophyta</taxon>
        <taxon>Magnoliopsida</taxon>
        <taxon>eudicotyledons</taxon>
        <taxon>Gunneridae</taxon>
        <taxon>Pentapetalae</taxon>
        <taxon>rosids</taxon>
        <taxon>fabids</taxon>
        <taxon>Rosales</taxon>
        <taxon>Rosaceae</taxon>
        <taxon>Amygdaloideae</taxon>
        <taxon>Amygdaleae</taxon>
        <taxon>Prunus</taxon>
    </lineage>
</organism>
<evidence type="ECO:0000313" key="3">
    <source>
        <dbReference type="Proteomes" id="UP000250321"/>
    </source>
</evidence>
<keyword evidence="3" id="KW-1185">Reference proteome</keyword>
<dbReference type="GO" id="GO:0016702">
    <property type="term" value="F:oxidoreductase activity, acting on single donors with incorporation of molecular oxygen, incorporation of two atoms of oxygen"/>
    <property type="evidence" value="ECO:0007669"/>
    <property type="project" value="InterPro"/>
</dbReference>
<evidence type="ECO:0000313" key="2">
    <source>
        <dbReference type="EMBL" id="PQM37445.1"/>
    </source>
</evidence>
<accession>A0A314UIX2</accession>
<dbReference type="OrthoDB" id="407298at2759"/>
<dbReference type="PROSITE" id="PS51393">
    <property type="entry name" value="LIPOXYGENASE_3"/>
    <property type="match status" value="1"/>
</dbReference>
<sequence length="66" mass="7406">MESKVVNKVQENLKFDPPKLISIIDIISAHSPGEEYIGERKDLQSTWSADNVIVEAFCTLNGDEEN</sequence>
<dbReference type="InterPro" id="IPR013819">
    <property type="entry name" value="LipOase_C"/>
</dbReference>
<dbReference type="AlphaFoldDB" id="A0A314UIX2"/>
<name>A0A314UIX2_PRUYE</name>
<evidence type="ECO:0000259" key="1">
    <source>
        <dbReference type="PROSITE" id="PS51393"/>
    </source>
</evidence>
<dbReference type="Proteomes" id="UP000250321">
    <property type="component" value="Unassembled WGS sequence"/>
</dbReference>
<gene>
    <name evidence="2" type="ORF">Pyn_08427</name>
</gene>
<comment type="caution">
    <text evidence="2">The sequence shown here is derived from an EMBL/GenBank/DDBJ whole genome shotgun (WGS) entry which is preliminary data.</text>
</comment>
<protein>
    <submittedName>
        <fullName evidence="2">Lipoxygenase 3 chloroplastic-like</fullName>
    </submittedName>
</protein>
<dbReference type="Pfam" id="PF00305">
    <property type="entry name" value="Lipoxygenase"/>
    <property type="match status" value="1"/>
</dbReference>
<dbReference type="GO" id="GO:0046872">
    <property type="term" value="F:metal ion binding"/>
    <property type="evidence" value="ECO:0007669"/>
    <property type="project" value="InterPro"/>
</dbReference>
<dbReference type="EMBL" id="PJQY01003443">
    <property type="protein sequence ID" value="PQM37445.1"/>
    <property type="molecule type" value="Genomic_DNA"/>
</dbReference>
<proteinExistence type="predicted"/>